<protein>
    <submittedName>
        <fullName evidence="1">36425_t:CDS:1</fullName>
    </submittedName>
</protein>
<sequence length="61" mass="6941">EENFLLLKPQTYINNAGECVAEFLNYFKAPVTDLLVIYDDINLTISSFRYRRQNSGGGHNG</sequence>
<accession>A0ACA9SNL0</accession>
<evidence type="ECO:0000313" key="2">
    <source>
        <dbReference type="Proteomes" id="UP000789920"/>
    </source>
</evidence>
<comment type="caution">
    <text evidence="1">The sequence shown here is derived from an EMBL/GenBank/DDBJ whole genome shotgun (WGS) entry which is preliminary data.</text>
</comment>
<evidence type="ECO:0000313" key="1">
    <source>
        <dbReference type="EMBL" id="CAG8843483.1"/>
    </source>
</evidence>
<organism evidence="1 2">
    <name type="scientific">Racocetra persica</name>
    <dbReference type="NCBI Taxonomy" id="160502"/>
    <lineage>
        <taxon>Eukaryota</taxon>
        <taxon>Fungi</taxon>
        <taxon>Fungi incertae sedis</taxon>
        <taxon>Mucoromycota</taxon>
        <taxon>Glomeromycotina</taxon>
        <taxon>Glomeromycetes</taxon>
        <taxon>Diversisporales</taxon>
        <taxon>Gigasporaceae</taxon>
        <taxon>Racocetra</taxon>
    </lineage>
</organism>
<gene>
    <name evidence="1" type="ORF">RPERSI_LOCUS32783</name>
</gene>
<keyword evidence="2" id="KW-1185">Reference proteome</keyword>
<name>A0ACA9SNL0_9GLOM</name>
<feature type="non-terminal residue" evidence="1">
    <location>
        <position position="61"/>
    </location>
</feature>
<proteinExistence type="predicted"/>
<feature type="non-terminal residue" evidence="1">
    <location>
        <position position="1"/>
    </location>
</feature>
<dbReference type="Proteomes" id="UP000789920">
    <property type="component" value="Unassembled WGS sequence"/>
</dbReference>
<dbReference type="EMBL" id="CAJVQC010138539">
    <property type="protein sequence ID" value="CAG8843483.1"/>
    <property type="molecule type" value="Genomic_DNA"/>
</dbReference>
<reference evidence="1" key="1">
    <citation type="submission" date="2021-06" db="EMBL/GenBank/DDBJ databases">
        <authorList>
            <person name="Kallberg Y."/>
            <person name="Tangrot J."/>
            <person name="Rosling A."/>
        </authorList>
    </citation>
    <scope>NUCLEOTIDE SEQUENCE</scope>
    <source>
        <strain evidence="1">MA461A</strain>
    </source>
</reference>